<keyword evidence="11" id="KW-1185">Reference proteome</keyword>
<evidence type="ECO:0000313" key="11">
    <source>
        <dbReference type="Proteomes" id="UP001082703"/>
    </source>
</evidence>
<dbReference type="SUPFAM" id="SSF52317">
    <property type="entry name" value="Class I glutamine amidotransferase-like"/>
    <property type="match status" value="1"/>
</dbReference>
<feature type="binding site" evidence="8">
    <location>
        <position position="219"/>
    </location>
    <ligand>
        <name>L-glutamine</name>
        <dbReference type="ChEBI" id="CHEBI:58359"/>
    </ligand>
</feature>
<comment type="pathway">
    <text evidence="1 8">Amino-acid biosynthesis; L-arginine biosynthesis; carbamoyl phosphate from bicarbonate: step 1/1.</text>
</comment>
<comment type="catalytic activity">
    <reaction evidence="7 8">
        <text>hydrogencarbonate + L-glutamine + 2 ATP + H2O = carbamoyl phosphate + L-glutamate + 2 ADP + phosphate + 2 H(+)</text>
        <dbReference type="Rhea" id="RHEA:18633"/>
        <dbReference type="ChEBI" id="CHEBI:15377"/>
        <dbReference type="ChEBI" id="CHEBI:15378"/>
        <dbReference type="ChEBI" id="CHEBI:17544"/>
        <dbReference type="ChEBI" id="CHEBI:29985"/>
        <dbReference type="ChEBI" id="CHEBI:30616"/>
        <dbReference type="ChEBI" id="CHEBI:43474"/>
        <dbReference type="ChEBI" id="CHEBI:58228"/>
        <dbReference type="ChEBI" id="CHEBI:58359"/>
        <dbReference type="ChEBI" id="CHEBI:456216"/>
        <dbReference type="EC" id="6.3.5.5"/>
    </reaction>
</comment>
<keyword evidence="8" id="KW-0028">Amino-acid biosynthesis</keyword>
<organism evidence="10 11">
    <name type="scientific">Caproiciproducens galactitolivorans</name>
    <dbReference type="NCBI Taxonomy" id="642589"/>
    <lineage>
        <taxon>Bacteria</taxon>
        <taxon>Bacillati</taxon>
        <taxon>Bacillota</taxon>
        <taxon>Clostridia</taxon>
        <taxon>Eubacteriales</taxon>
        <taxon>Acutalibacteraceae</taxon>
        <taxon>Caproiciproducens</taxon>
    </lineage>
</organism>
<feature type="binding site" evidence="8">
    <location>
        <position position="45"/>
    </location>
    <ligand>
        <name>L-glutamine</name>
        <dbReference type="ChEBI" id="CHEBI:58359"/>
    </ligand>
</feature>
<feature type="domain" description="Carbamoyl-phosphate synthase small subunit N-terminal" evidence="9">
    <location>
        <begin position="1"/>
        <end position="131"/>
    </location>
</feature>
<evidence type="ECO:0000256" key="3">
    <source>
        <dbReference type="ARBA" id="ARBA00022598"/>
    </source>
</evidence>
<feature type="active site" evidence="8">
    <location>
        <position position="334"/>
    </location>
</feature>
<name>A0ABT4BTM5_9FIRM</name>
<keyword evidence="5 8" id="KW-0067">ATP-binding</keyword>
<keyword evidence="4 8" id="KW-0547">Nucleotide-binding</keyword>
<evidence type="ECO:0000256" key="1">
    <source>
        <dbReference type="ARBA" id="ARBA00005077"/>
    </source>
</evidence>
<feature type="binding site" evidence="8">
    <location>
        <position position="221"/>
    </location>
    <ligand>
        <name>L-glutamine</name>
        <dbReference type="ChEBI" id="CHEBI:58359"/>
    </ligand>
</feature>
<dbReference type="EC" id="6.3.5.5" evidence="8"/>
<dbReference type="Pfam" id="PF00988">
    <property type="entry name" value="CPSase_sm_chain"/>
    <property type="match status" value="1"/>
</dbReference>
<evidence type="ECO:0000313" key="10">
    <source>
        <dbReference type="EMBL" id="MCY1714258.1"/>
    </source>
</evidence>
<accession>A0ABT4BTM5</accession>
<comment type="catalytic activity">
    <reaction evidence="8">
        <text>L-glutamine + H2O = L-glutamate + NH4(+)</text>
        <dbReference type="Rhea" id="RHEA:15889"/>
        <dbReference type="ChEBI" id="CHEBI:15377"/>
        <dbReference type="ChEBI" id="CHEBI:28938"/>
        <dbReference type="ChEBI" id="CHEBI:29985"/>
        <dbReference type="ChEBI" id="CHEBI:58359"/>
    </reaction>
</comment>
<comment type="pathway">
    <text evidence="8">Pyrimidine metabolism; UMP biosynthesis via de novo pathway; (S)-dihydroorotate from bicarbonate: step 1/3.</text>
</comment>
<evidence type="ECO:0000256" key="7">
    <source>
        <dbReference type="ARBA" id="ARBA00048816"/>
    </source>
</evidence>
<dbReference type="NCBIfam" id="NF009475">
    <property type="entry name" value="PRK12838.1"/>
    <property type="match status" value="1"/>
</dbReference>
<dbReference type="HAMAP" id="MF_01209">
    <property type="entry name" value="CPSase_S_chain"/>
    <property type="match status" value="1"/>
</dbReference>
<dbReference type="PROSITE" id="PS51273">
    <property type="entry name" value="GATASE_TYPE_1"/>
    <property type="match status" value="1"/>
</dbReference>
<feature type="binding site" evidence="8">
    <location>
        <position position="248"/>
    </location>
    <ligand>
        <name>L-glutamine</name>
        <dbReference type="ChEBI" id="CHEBI:58359"/>
    </ligand>
</feature>
<evidence type="ECO:0000256" key="5">
    <source>
        <dbReference type="ARBA" id="ARBA00022840"/>
    </source>
</evidence>
<dbReference type="InterPro" id="IPR029062">
    <property type="entry name" value="Class_I_gatase-like"/>
</dbReference>
<comment type="subunit">
    <text evidence="8">Composed of two chains; the small (or glutamine) chain promotes the hydrolysis of glutamine to ammonia, which is used by the large (or ammonia) chain to synthesize carbamoyl phosphate. Tetramer of heterodimers (alpha,beta)4.</text>
</comment>
<keyword evidence="3 8" id="KW-0436">Ligase</keyword>
<proteinExistence type="inferred from homology"/>
<feature type="active site" evidence="8">
    <location>
        <position position="332"/>
    </location>
</feature>
<dbReference type="InterPro" id="IPR036480">
    <property type="entry name" value="CarbP_synth_ssu_N_sf"/>
</dbReference>
<dbReference type="Proteomes" id="UP001082703">
    <property type="component" value="Unassembled WGS sequence"/>
</dbReference>
<dbReference type="NCBIfam" id="TIGR01368">
    <property type="entry name" value="CPSaseIIsmall"/>
    <property type="match status" value="1"/>
</dbReference>
<dbReference type="Gene3D" id="3.50.30.20">
    <property type="entry name" value="Carbamoyl-phosphate synthase small subunit, N-terminal domain"/>
    <property type="match status" value="1"/>
</dbReference>
<protein>
    <recommendedName>
        <fullName evidence="8">Carbamoyl phosphate synthase small chain</fullName>
        <ecNumber evidence="8">6.3.5.5</ecNumber>
    </recommendedName>
    <alternativeName>
        <fullName evidence="8">Carbamoyl phosphate synthetase glutamine chain</fullName>
    </alternativeName>
</protein>
<dbReference type="InterPro" id="IPR006274">
    <property type="entry name" value="CarbamoylP_synth_ssu"/>
</dbReference>
<keyword evidence="6 8" id="KW-0315">Glutamine amidotransferase</keyword>
<dbReference type="RefSeq" id="WP_268058305.1">
    <property type="nucleotide sequence ID" value="NZ_JAPOHA010000007.1"/>
</dbReference>
<dbReference type="PRINTS" id="PR00097">
    <property type="entry name" value="ANTSNTHASEII"/>
</dbReference>
<keyword evidence="8" id="KW-0665">Pyrimidine biosynthesis</keyword>
<keyword evidence="8" id="KW-0055">Arginine biosynthesis</keyword>
<feature type="active site" description="Nucleophile" evidence="8">
    <location>
        <position position="247"/>
    </location>
</feature>
<dbReference type="InterPro" id="IPR002474">
    <property type="entry name" value="CarbamoylP_synth_ssu_N"/>
</dbReference>
<dbReference type="InterPro" id="IPR050472">
    <property type="entry name" value="Anth_synth/Amidotransfase"/>
</dbReference>
<dbReference type="SMART" id="SM01097">
    <property type="entry name" value="CPSase_sm_chain"/>
    <property type="match status" value="1"/>
</dbReference>
<feature type="region of interest" description="CPSase" evidence="8">
    <location>
        <begin position="1"/>
        <end position="169"/>
    </location>
</feature>
<dbReference type="CDD" id="cd01744">
    <property type="entry name" value="GATase1_CPSase"/>
    <property type="match status" value="1"/>
</dbReference>
<dbReference type="EMBL" id="JAPOHA010000007">
    <property type="protein sequence ID" value="MCY1714258.1"/>
    <property type="molecule type" value="Genomic_DNA"/>
</dbReference>
<dbReference type="PANTHER" id="PTHR43418">
    <property type="entry name" value="MULTIFUNCTIONAL TRYPTOPHAN BIOSYNTHESIS PROTEIN-RELATED"/>
    <property type="match status" value="1"/>
</dbReference>
<gene>
    <name evidence="8" type="primary">carA</name>
    <name evidence="10" type="ORF">OUY18_08325</name>
</gene>
<evidence type="ECO:0000256" key="8">
    <source>
        <dbReference type="HAMAP-Rule" id="MF_01209"/>
    </source>
</evidence>
<comment type="caution">
    <text evidence="10">The sequence shown here is derived from an EMBL/GenBank/DDBJ whole genome shotgun (WGS) entry which is preliminary data.</text>
</comment>
<reference evidence="10 11" key="1">
    <citation type="submission" date="2022-11" db="EMBL/GenBank/DDBJ databases">
        <authorList>
            <person name="Caiyu Z."/>
        </authorList>
    </citation>
    <scope>NUCLEOTIDE SEQUENCE [LARGE SCALE GENOMIC DNA]</scope>
    <source>
        <strain evidence="10 11">YR-4</strain>
    </source>
</reference>
<dbReference type="Gene3D" id="3.40.50.880">
    <property type="match status" value="1"/>
</dbReference>
<comment type="function">
    <text evidence="8">Small subunit of the glutamine-dependent carbamoyl phosphate synthetase (CPSase). CPSase catalyzes the formation of carbamoyl phosphate from the ammonia moiety of glutamine, carbonate, and phosphate donated by ATP, constituting the first step of 2 biosynthetic pathways, one leading to arginine and/or urea and the other to pyrimidine nucleotides. The small subunit (glutamine amidotransferase) binds and cleaves glutamine to supply the large subunit with the substrate ammonia.</text>
</comment>
<dbReference type="SUPFAM" id="SSF52021">
    <property type="entry name" value="Carbamoyl phosphate synthetase, small subunit N-terminal domain"/>
    <property type="match status" value="1"/>
</dbReference>
<dbReference type="PRINTS" id="PR00099">
    <property type="entry name" value="CPSGATASE"/>
</dbReference>
<feature type="binding site" evidence="8">
    <location>
        <position position="251"/>
    </location>
    <ligand>
        <name>L-glutamine</name>
        <dbReference type="ChEBI" id="CHEBI:58359"/>
    </ligand>
</feature>
<dbReference type="PRINTS" id="PR00096">
    <property type="entry name" value="GATASE"/>
</dbReference>
<evidence type="ECO:0000256" key="4">
    <source>
        <dbReference type="ARBA" id="ARBA00022741"/>
    </source>
</evidence>
<comment type="similarity">
    <text evidence="2 8">Belongs to the CarA family.</text>
</comment>
<dbReference type="Pfam" id="PF00117">
    <property type="entry name" value="GATase"/>
    <property type="match status" value="1"/>
</dbReference>
<dbReference type="InterPro" id="IPR017926">
    <property type="entry name" value="GATASE"/>
</dbReference>
<evidence type="ECO:0000259" key="9">
    <source>
        <dbReference type="SMART" id="SM01097"/>
    </source>
</evidence>
<dbReference type="InterPro" id="IPR035686">
    <property type="entry name" value="CPSase_GATase1"/>
</dbReference>
<dbReference type="PANTHER" id="PTHR43418:SF7">
    <property type="entry name" value="CARBAMOYL-PHOSPHATE SYNTHASE SMALL CHAIN"/>
    <property type="match status" value="1"/>
</dbReference>
<evidence type="ECO:0000256" key="6">
    <source>
        <dbReference type="ARBA" id="ARBA00022962"/>
    </source>
</evidence>
<sequence>MRALLMLENGMTFEGTGFGDEHDVLCEVVFNSAMCGYTELLTDPSYAGQGVVMTYPLIGNYGICYDDAESTRPWLRAFIVHSISGAASNFRCDVDLNTFLKQNRIPGIQGLDTRAITKILRESGTMRGMIAFRDHFDIASMKKQLDAFEMESYVPVVSSRESKIYGDGPIKIALADYGVKSNIIRSLVKRGCTVKCFPYDASFEEMMSFSPDGVMLSNGPGDPKECVKAISELKKVYLYGIPTFAICLGHQLMALSQGFDTYKLKYGHRGINHPVKDLTTNRVYITSQNHGFVVNGETINPSVADIRCISMNDGSIEGLTYKNGKVFSVQFHPEASPGPLDTGFLFDEFIKLIGGSRL</sequence>
<feature type="binding site" evidence="8">
    <location>
        <position position="292"/>
    </location>
    <ligand>
        <name>L-glutamine</name>
        <dbReference type="ChEBI" id="CHEBI:58359"/>
    </ligand>
</feature>
<evidence type="ECO:0000256" key="2">
    <source>
        <dbReference type="ARBA" id="ARBA00007800"/>
    </source>
</evidence>
<feature type="binding site" evidence="8">
    <location>
        <position position="289"/>
    </location>
    <ligand>
        <name>L-glutamine</name>
        <dbReference type="ChEBI" id="CHEBI:58359"/>
    </ligand>
</feature>
<feature type="binding site" evidence="8">
    <location>
        <position position="291"/>
    </location>
    <ligand>
        <name>L-glutamine</name>
        <dbReference type="ChEBI" id="CHEBI:58359"/>
    </ligand>
</feature>